<reference evidence="2" key="1">
    <citation type="submission" date="2018-04" db="EMBL/GenBank/DDBJ databases">
        <title>WGS assembly of Panicum hallii.</title>
        <authorList>
            <person name="Lovell J."/>
            <person name="Jenkins J."/>
            <person name="Lowry D."/>
            <person name="Mamidi S."/>
            <person name="Sreedasyam A."/>
            <person name="Weng X."/>
            <person name="Barry K."/>
            <person name="Bonette J."/>
            <person name="Campitelli B."/>
            <person name="Daum C."/>
            <person name="Gordon S."/>
            <person name="Gould B."/>
            <person name="Lipzen A."/>
            <person name="Macqueen A."/>
            <person name="Palacio-Mejia J."/>
            <person name="Plott C."/>
            <person name="Shakirov E."/>
            <person name="Shu S."/>
            <person name="Yoshinaga Y."/>
            <person name="Zane M."/>
            <person name="Rokhsar D."/>
            <person name="Grimwood J."/>
            <person name="Schmutz J."/>
            <person name="Juenger T."/>
        </authorList>
    </citation>
    <scope>NUCLEOTIDE SEQUENCE [LARGE SCALE GENOMIC DNA]</scope>
    <source>
        <strain evidence="2">FIL2</strain>
    </source>
</reference>
<dbReference type="Proteomes" id="UP000243499">
    <property type="component" value="Chromosome 9"/>
</dbReference>
<name>A0A2T8HZY3_9POAL</name>
<accession>A0A2T8HZY3</accession>
<dbReference type="Gramene" id="PVH30995">
    <property type="protein sequence ID" value="PVH30995"/>
    <property type="gene ID" value="PAHAL_9G031600"/>
</dbReference>
<dbReference type="AlphaFoldDB" id="A0A2T8HZY3"/>
<evidence type="ECO:0000256" key="1">
    <source>
        <dbReference type="SAM" id="MobiDB-lite"/>
    </source>
</evidence>
<dbReference type="EMBL" id="CM008054">
    <property type="protein sequence ID" value="PVH30995.1"/>
    <property type="molecule type" value="Genomic_DNA"/>
</dbReference>
<feature type="compositionally biased region" description="Basic and acidic residues" evidence="1">
    <location>
        <begin position="50"/>
        <end position="66"/>
    </location>
</feature>
<gene>
    <name evidence="2" type="ORF">PAHAL_9G031600</name>
</gene>
<protein>
    <submittedName>
        <fullName evidence="2">Uncharacterized protein</fullName>
    </submittedName>
</protein>
<proteinExistence type="predicted"/>
<organism evidence="2">
    <name type="scientific">Panicum hallii</name>
    <dbReference type="NCBI Taxonomy" id="206008"/>
    <lineage>
        <taxon>Eukaryota</taxon>
        <taxon>Viridiplantae</taxon>
        <taxon>Streptophyta</taxon>
        <taxon>Embryophyta</taxon>
        <taxon>Tracheophyta</taxon>
        <taxon>Spermatophyta</taxon>
        <taxon>Magnoliopsida</taxon>
        <taxon>Liliopsida</taxon>
        <taxon>Poales</taxon>
        <taxon>Poaceae</taxon>
        <taxon>PACMAD clade</taxon>
        <taxon>Panicoideae</taxon>
        <taxon>Panicodae</taxon>
        <taxon>Paniceae</taxon>
        <taxon>Panicinae</taxon>
        <taxon>Panicum</taxon>
        <taxon>Panicum sect. Panicum</taxon>
    </lineage>
</organism>
<evidence type="ECO:0000313" key="2">
    <source>
        <dbReference type="EMBL" id="PVH30995.1"/>
    </source>
</evidence>
<feature type="region of interest" description="Disordered" evidence="1">
    <location>
        <begin position="25"/>
        <end position="66"/>
    </location>
</feature>
<sequence length="91" mass="9779">MAMASQVAMVRMSEQDTLFRHCGTASRGAVGDEPDAGPAVRDAAAGGVPGERRPEGRHVHGPRKAGDLRHQYFRYLQAGKGPLASDQMLYT</sequence>